<keyword evidence="3" id="KW-1185">Reference proteome</keyword>
<keyword evidence="1" id="KW-0812">Transmembrane</keyword>
<feature type="transmembrane region" description="Helical" evidence="1">
    <location>
        <begin position="21"/>
        <end position="42"/>
    </location>
</feature>
<organism evidence="2 3">
    <name type="scientific">Blastococcus aggregatus</name>
    <dbReference type="NCBI Taxonomy" id="38502"/>
    <lineage>
        <taxon>Bacteria</taxon>
        <taxon>Bacillati</taxon>
        <taxon>Actinomycetota</taxon>
        <taxon>Actinomycetes</taxon>
        <taxon>Geodermatophilales</taxon>
        <taxon>Geodermatophilaceae</taxon>
        <taxon>Blastococcus</taxon>
    </lineage>
</organism>
<dbReference type="Proteomes" id="UP000219435">
    <property type="component" value="Unassembled WGS sequence"/>
</dbReference>
<reference evidence="3" key="1">
    <citation type="submission" date="2017-08" db="EMBL/GenBank/DDBJ databases">
        <authorList>
            <person name="Varghese N."/>
            <person name="Submissions S."/>
        </authorList>
    </citation>
    <scope>NUCLEOTIDE SEQUENCE [LARGE SCALE GENOMIC DNA]</scope>
    <source>
        <strain evidence="3">DSM 4725</strain>
    </source>
</reference>
<dbReference type="RefSeq" id="WP_097196685.1">
    <property type="nucleotide sequence ID" value="NZ_OBQI01000006.1"/>
</dbReference>
<dbReference type="AlphaFoldDB" id="A0A285VD79"/>
<protein>
    <recommendedName>
        <fullName evidence="4">MYXO-CTERM domain-containing protein</fullName>
    </recommendedName>
</protein>
<keyword evidence="1" id="KW-1133">Transmembrane helix</keyword>
<evidence type="ECO:0000313" key="2">
    <source>
        <dbReference type="EMBL" id="SOC52085.1"/>
    </source>
</evidence>
<evidence type="ECO:0008006" key="4">
    <source>
        <dbReference type="Google" id="ProtNLM"/>
    </source>
</evidence>
<evidence type="ECO:0000313" key="3">
    <source>
        <dbReference type="Proteomes" id="UP000219435"/>
    </source>
</evidence>
<keyword evidence="1" id="KW-0472">Membrane</keyword>
<dbReference type="EMBL" id="OBQI01000006">
    <property type="protein sequence ID" value="SOC52085.1"/>
    <property type="molecule type" value="Genomic_DNA"/>
</dbReference>
<accession>A0A285VD79</accession>
<name>A0A285VD79_9ACTN</name>
<evidence type="ECO:0000256" key="1">
    <source>
        <dbReference type="SAM" id="Phobius"/>
    </source>
</evidence>
<feature type="transmembrane region" description="Helical" evidence="1">
    <location>
        <begin position="48"/>
        <end position="67"/>
    </location>
</feature>
<proteinExistence type="predicted"/>
<gene>
    <name evidence="2" type="ORF">SAMN05660748_3948</name>
</gene>
<sequence length="79" mass="8256">MTAGPPDRSPRRTPEQDRARQIALFVVGVAVVLLVSSVTWFGSDRAGWGIAQVVVGVLVAAAGLVLYRRASRGAGGQPL</sequence>